<feature type="region of interest" description="Disordered" evidence="1">
    <location>
        <begin position="301"/>
        <end position="330"/>
    </location>
</feature>
<feature type="region of interest" description="Disordered" evidence="1">
    <location>
        <begin position="363"/>
        <end position="399"/>
    </location>
</feature>
<feature type="region of interest" description="Disordered" evidence="1">
    <location>
        <begin position="458"/>
        <end position="492"/>
    </location>
</feature>
<organism evidence="2 3">
    <name type="scientific">Novymonas esmeraldas</name>
    <dbReference type="NCBI Taxonomy" id="1808958"/>
    <lineage>
        <taxon>Eukaryota</taxon>
        <taxon>Discoba</taxon>
        <taxon>Euglenozoa</taxon>
        <taxon>Kinetoplastea</taxon>
        <taxon>Metakinetoplastina</taxon>
        <taxon>Trypanosomatida</taxon>
        <taxon>Trypanosomatidae</taxon>
        <taxon>Novymonas</taxon>
    </lineage>
</organism>
<feature type="compositionally biased region" description="Basic residues" evidence="1">
    <location>
        <begin position="460"/>
        <end position="471"/>
    </location>
</feature>
<keyword evidence="3" id="KW-1185">Reference proteome</keyword>
<name>A0AAW0F699_9TRYP</name>
<feature type="compositionally biased region" description="Polar residues" evidence="1">
    <location>
        <begin position="308"/>
        <end position="330"/>
    </location>
</feature>
<proteinExistence type="predicted"/>
<evidence type="ECO:0000313" key="2">
    <source>
        <dbReference type="EMBL" id="KAK7201346.1"/>
    </source>
</evidence>
<protein>
    <submittedName>
        <fullName evidence="2">Uncharacterized protein</fullName>
    </submittedName>
</protein>
<dbReference type="Proteomes" id="UP001430356">
    <property type="component" value="Unassembled WGS sequence"/>
</dbReference>
<feature type="compositionally biased region" description="Low complexity" evidence="1">
    <location>
        <begin position="641"/>
        <end position="660"/>
    </location>
</feature>
<feature type="region of interest" description="Disordered" evidence="1">
    <location>
        <begin position="640"/>
        <end position="660"/>
    </location>
</feature>
<comment type="caution">
    <text evidence="2">The sequence shown here is derived from an EMBL/GenBank/DDBJ whole genome shotgun (WGS) entry which is preliminary data.</text>
</comment>
<dbReference type="AlphaFoldDB" id="A0AAW0F699"/>
<sequence length="709" mass="75951">MVAASPPRARREGTVEVVDHVLRSSIVAVPPSVVVRTLRDIESIKRYGVDGRMLNCCVMESTVPPTEVGAVRRCTLRVPPYTGTLVRERLVRSCDNVHAPKDDTVAFVDAEEDAVRVAEVVLEYVPCTGADRHRSPLEPAVEDVLCRAVTTFRVCGVTHSANRCYVQAVTEVSMEVHHGLRVALDTKLQDNEHRRGARRFWETYLDAQLRALEAHVVKEVYRRLDDRVPAEFSAAFGKHEETLCSWAASTADVLPKTAVVDELEALLVWWSRALVECEHQRLLAEAAQRVSVDSDAAAAPLRRERSLVASSPSPTGHRSDTSRGASSPTVSARVGIPFASSGASADGTLPRFRSQIINGAAGSATTGTAPMAQSLSQSSGLSDSHHVSVPSPRDRRHTAVPKRSMVTAAGLDSLADGLPPVHRGYAMATTPVSLASLSASPAALPATMSTMTVLGGGLAQRRRSAATHHSPHLLSRPQQRASPSLPKDPRPSSATAGLFFSQLFTPSRPVAVSSVAAAASAAPPPAAAVPPEPAEVFQPALVRHLFSLTGVLQQDVARRLFLSLADDTAAATPYISRAALRRVLQCVDPCGLRESYPRRDRQAAAAAEEEAYRAEVRRCYHEQNALAGASMGGADDAVRRNASGSAASTSANTSTLTHLTARQQAARHAAGDAALDRLVGATLTRFSFHAKSMLTYEEFCLALLHLWKS</sequence>
<evidence type="ECO:0000256" key="1">
    <source>
        <dbReference type="SAM" id="MobiDB-lite"/>
    </source>
</evidence>
<accession>A0AAW0F699</accession>
<reference evidence="2 3" key="1">
    <citation type="journal article" date="2021" name="MBio">
        <title>A New Model Trypanosomatid, Novymonas esmeraldas: Genomic Perception of Its 'Candidatus Pandoraea novymonadis' Endosymbiont.</title>
        <authorList>
            <person name="Zakharova A."/>
            <person name="Saura A."/>
            <person name="Butenko A."/>
            <person name="Podesvova L."/>
            <person name="Warmusova S."/>
            <person name="Kostygov A.Y."/>
            <person name="Nenarokova A."/>
            <person name="Lukes J."/>
            <person name="Opperdoes F.R."/>
            <person name="Yurchenko V."/>
        </authorList>
    </citation>
    <scope>NUCLEOTIDE SEQUENCE [LARGE SCALE GENOMIC DNA]</scope>
    <source>
        <strain evidence="2 3">E262AT.01</strain>
    </source>
</reference>
<dbReference type="EMBL" id="JAECZO010000014">
    <property type="protein sequence ID" value="KAK7201346.1"/>
    <property type="molecule type" value="Genomic_DNA"/>
</dbReference>
<gene>
    <name evidence="2" type="ORF">NESM_000196900</name>
</gene>
<evidence type="ECO:0000313" key="3">
    <source>
        <dbReference type="Proteomes" id="UP001430356"/>
    </source>
</evidence>
<feature type="compositionally biased region" description="Low complexity" evidence="1">
    <location>
        <begin position="363"/>
        <end position="382"/>
    </location>
</feature>